<gene>
    <name evidence="1" type="ORF">ECRASSUSDP1_LOCUS29253</name>
</gene>
<evidence type="ECO:0000313" key="1">
    <source>
        <dbReference type="EMBL" id="CAI2387619.1"/>
    </source>
</evidence>
<name>A0AAD2DAW1_EUPCR</name>
<evidence type="ECO:0000313" key="2">
    <source>
        <dbReference type="Proteomes" id="UP001295684"/>
    </source>
</evidence>
<dbReference type="EMBL" id="CAMPGE010030116">
    <property type="protein sequence ID" value="CAI2387619.1"/>
    <property type="molecule type" value="Genomic_DNA"/>
</dbReference>
<organism evidence="1 2">
    <name type="scientific">Euplotes crassus</name>
    <dbReference type="NCBI Taxonomy" id="5936"/>
    <lineage>
        <taxon>Eukaryota</taxon>
        <taxon>Sar</taxon>
        <taxon>Alveolata</taxon>
        <taxon>Ciliophora</taxon>
        <taxon>Intramacronucleata</taxon>
        <taxon>Spirotrichea</taxon>
        <taxon>Hypotrichia</taxon>
        <taxon>Euplotida</taxon>
        <taxon>Euplotidae</taxon>
        <taxon>Moneuplotes</taxon>
    </lineage>
</organism>
<dbReference type="AlphaFoldDB" id="A0AAD2DAW1"/>
<keyword evidence="2" id="KW-1185">Reference proteome</keyword>
<protein>
    <submittedName>
        <fullName evidence="1">Uncharacterized protein</fullName>
    </submittedName>
</protein>
<dbReference type="Proteomes" id="UP001295684">
    <property type="component" value="Unassembled WGS sequence"/>
</dbReference>
<accession>A0AAD2DAW1</accession>
<sequence>MQAENRTNFGSIFNNEAPQERFFFNLEKNEEDSPSSYEVFADSTLCGTHFLAPIENYMSTKGSLPSTITDFNPNTILMNPVKEDGDQIFKDNTYLVQDRAKPAFKPLCNQRQNIGGIDDTLNQIFSEPKIKVRSHKSKGNLAVRKDVVNKNILRIISRYFKEILAARFPCFRRCAKNPQSLDQLLTKFCMLIFPHNFDSDMKYTLGAFVLGSKMKILKEAREENPFLFQKADHIHKTLSKYTHKDLSILLNWDRKISLWEIFDLSSNQNTLIDQDNEMNRTELETCFSTPQTQGRSISLIFMHFYREGMDFFHQQDTVQKHEKVYIRALDKFRKELVTDC</sequence>
<comment type="caution">
    <text evidence="1">The sequence shown here is derived from an EMBL/GenBank/DDBJ whole genome shotgun (WGS) entry which is preliminary data.</text>
</comment>
<proteinExistence type="predicted"/>
<reference evidence="1" key="1">
    <citation type="submission" date="2023-07" db="EMBL/GenBank/DDBJ databases">
        <authorList>
            <consortium name="AG Swart"/>
            <person name="Singh M."/>
            <person name="Singh A."/>
            <person name="Seah K."/>
            <person name="Emmerich C."/>
        </authorList>
    </citation>
    <scope>NUCLEOTIDE SEQUENCE</scope>
    <source>
        <strain evidence="1">DP1</strain>
    </source>
</reference>